<dbReference type="CDD" id="cd09024">
    <property type="entry name" value="Aldose_epim_lacX"/>
    <property type="match status" value="1"/>
</dbReference>
<gene>
    <name evidence="1" type="ORF">F6X38_00185</name>
</gene>
<dbReference type="EMBL" id="VZDO01000001">
    <property type="protein sequence ID" value="KAB0682547.1"/>
    <property type="molecule type" value="Genomic_DNA"/>
</dbReference>
<dbReference type="InterPro" id="IPR011013">
    <property type="entry name" value="Gal_mutarotase_sf_dom"/>
</dbReference>
<proteinExistence type="predicted"/>
<dbReference type="InterPro" id="IPR037481">
    <property type="entry name" value="LacX"/>
</dbReference>
<dbReference type="InterPro" id="IPR014718">
    <property type="entry name" value="GH-type_carb-bd"/>
</dbReference>
<dbReference type="InterPro" id="IPR008183">
    <property type="entry name" value="Aldose_1/G6P_1-epimerase"/>
</dbReference>
<dbReference type="GO" id="GO:0005975">
    <property type="term" value="P:carbohydrate metabolic process"/>
    <property type="evidence" value="ECO:0007669"/>
    <property type="project" value="InterPro"/>
</dbReference>
<sequence length="293" mass="31964">MSETHRIAAEGITVEIAAEGAELQSVRDAAGAELLWQAGEEWPRRAPVLFPIVGRLANDTLHAKGRGYRLTQHGFARDSRFEWTERADRRAVLRLEGGEAAGAAFPYPFRFEQIYAVAGSTLTVTSRVTNPGDEVLPCGVGAHPGFAWPLAEGVPKDSHVLVFDRPETGPVLSVEGGLLAAPKPSTPFEGDRLPLREELFAKDALVLPDVQSRSVRFAALRRDGGEVKAITLAWDGYKDLGIWSKPSGAPFLCIEPWFSMASQVGWDGDFAEKPGILHVPPGESREFVWRVTV</sequence>
<keyword evidence="2" id="KW-1185">Reference proteome</keyword>
<accession>A0A7V7TY33</accession>
<dbReference type="AlphaFoldDB" id="A0A7V7TY33"/>
<name>A0A7V7TY33_9HYPH</name>
<protein>
    <submittedName>
        <fullName evidence="1">Aldose 1-epimerase family protein</fullName>
    </submittedName>
</protein>
<dbReference type="GO" id="GO:0016853">
    <property type="term" value="F:isomerase activity"/>
    <property type="evidence" value="ECO:0007669"/>
    <property type="project" value="InterPro"/>
</dbReference>
<dbReference type="RefSeq" id="WP_150967521.1">
    <property type="nucleotide sequence ID" value="NZ_VZDO01000001.1"/>
</dbReference>
<comment type="caution">
    <text evidence="1">The sequence shown here is derived from an EMBL/GenBank/DDBJ whole genome shotgun (WGS) entry which is preliminary data.</text>
</comment>
<evidence type="ECO:0000313" key="1">
    <source>
        <dbReference type="EMBL" id="KAB0682547.1"/>
    </source>
</evidence>
<dbReference type="Proteomes" id="UP000432089">
    <property type="component" value="Unassembled WGS sequence"/>
</dbReference>
<organism evidence="1 2">
    <name type="scientific">Plantimonas leprariae</name>
    <dbReference type="NCBI Taxonomy" id="2615207"/>
    <lineage>
        <taxon>Bacteria</taxon>
        <taxon>Pseudomonadati</taxon>
        <taxon>Pseudomonadota</taxon>
        <taxon>Alphaproteobacteria</taxon>
        <taxon>Hyphomicrobiales</taxon>
        <taxon>Aurantimonadaceae</taxon>
        <taxon>Plantimonas</taxon>
    </lineage>
</organism>
<reference evidence="1 2" key="1">
    <citation type="submission" date="2019-09" db="EMBL/GenBank/DDBJ databases">
        <title>YIM 132180 draft genome.</title>
        <authorList>
            <person name="Zhang K."/>
        </authorList>
    </citation>
    <scope>NUCLEOTIDE SEQUENCE [LARGE SCALE GENOMIC DNA]</scope>
    <source>
        <strain evidence="1 2">YIM 132180</strain>
    </source>
</reference>
<dbReference type="Pfam" id="PF01263">
    <property type="entry name" value="Aldose_epim"/>
    <property type="match status" value="1"/>
</dbReference>
<dbReference type="SUPFAM" id="SSF74650">
    <property type="entry name" value="Galactose mutarotase-like"/>
    <property type="match status" value="1"/>
</dbReference>
<evidence type="ECO:0000313" key="2">
    <source>
        <dbReference type="Proteomes" id="UP000432089"/>
    </source>
</evidence>
<dbReference type="GO" id="GO:0030246">
    <property type="term" value="F:carbohydrate binding"/>
    <property type="evidence" value="ECO:0007669"/>
    <property type="project" value="InterPro"/>
</dbReference>
<dbReference type="Gene3D" id="2.70.98.10">
    <property type="match status" value="1"/>
</dbReference>